<dbReference type="FunFam" id="3.65.10.10:FF:000009">
    <property type="entry name" value="3-phosphoshikimate 1-carboxyvinyltransferase"/>
    <property type="match status" value="1"/>
</dbReference>
<dbReference type="Pfam" id="PF00275">
    <property type="entry name" value="EPSP_synthase"/>
    <property type="match status" value="1"/>
</dbReference>
<dbReference type="PANTHER" id="PTHR21090">
    <property type="entry name" value="AROM/DEHYDROQUINATE SYNTHASE"/>
    <property type="match status" value="1"/>
</dbReference>
<dbReference type="EMBL" id="GGEC01007253">
    <property type="protein sequence ID" value="MBW87736.1"/>
    <property type="molecule type" value="Transcribed_RNA"/>
</dbReference>
<keyword evidence="7" id="KW-0934">Plastid</keyword>
<organism evidence="14">
    <name type="scientific">Rhizophora mucronata</name>
    <name type="common">Asiatic mangrove</name>
    <dbReference type="NCBI Taxonomy" id="61149"/>
    <lineage>
        <taxon>Eukaryota</taxon>
        <taxon>Viridiplantae</taxon>
        <taxon>Streptophyta</taxon>
        <taxon>Embryophyta</taxon>
        <taxon>Tracheophyta</taxon>
        <taxon>Spermatophyta</taxon>
        <taxon>Magnoliopsida</taxon>
        <taxon>eudicotyledons</taxon>
        <taxon>Gunneridae</taxon>
        <taxon>Pentapetalae</taxon>
        <taxon>rosids</taxon>
        <taxon>fabids</taxon>
        <taxon>Malpighiales</taxon>
        <taxon>Rhizophoraceae</taxon>
        <taxon>Rhizophora</taxon>
    </lineage>
</organism>
<reference evidence="14" key="1">
    <citation type="submission" date="2018-02" db="EMBL/GenBank/DDBJ databases">
        <title>Rhizophora mucronata_Transcriptome.</title>
        <authorList>
            <person name="Meera S.P."/>
            <person name="Sreeshan A."/>
            <person name="Augustine A."/>
        </authorList>
    </citation>
    <scope>NUCLEOTIDE SEQUENCE</scope>
    <source>
        <tissue evidence="14">Leaf</tissue>
    </source>
</reference>
<comment type="subcellular location">
    <subcellularLocation>
        <location evidence="2">Plastid</location>
        <location evidence="2">Chloroplast</location>
    </subcellularLocation>
</comment>
<dbReference type="UniPathway" id="UPA00053">
    <property type="reaction ID" value="UER00089"/>
</dbReference>
<dbReference type="GO" id="GO:0008652">
    <property type="term" value="P:amino acid biosynthetic process"/>
    <property type="evidence" value="ECO:0007669"/>
    <property type="project" value="UniProtKB-KW"/>
</dbReference>
<protein>
    <recommendedName>
        <fullName evidence="12">3-phosphoshikimate 1-carboxyvinyltransferase</fullName>
        <ecNumber evidence="12">2.5.1.19</ecNumber>
    </recommendedName>
</protein>
<evidence type="ECO:0000256" key="10">
    <source>
        <dbReference type="ARBA" id="ARBA00023141"/>
    </source>
</evidence>
<dbReference type="InterPro" id="IPR013792">
    <property type="entry name" value="RNA3'P_cycl/enolpyr_Trfase_a/b"/>
</dbReference>
<dbReference type="InterPro" id="IPR036968">
    <property type="entry name" value="Enolpyruvate_Tfrase_sf"/>
</dbReference>
<dbReference type="NCBIfam" id="TIGR01356">
    <property type="entry name" value="aroA"/>
    <property type="match status" value="1"/>
</dbReference>
<evidence type="ECO:0000313" key="14">
    <source>
        <dbReference type="EMBL" id="MBW87736.1"/>
    </source>
</evidence>
<evidence type="ECO:0000256" key="2">
    <source>
        <dbReference type="ARBA" id="ARBA00004229"/>
    </source>
</evidence>
<dbReference type="GO" id="GO:0009507">
    <property type="term" value="C:chloroplast"/>
    <property type="evidence" value="ECO:0007669"/>
    <property type="project" value="UniProtKB-SubCell"/>
</dbReference>
<keyword evidence="6 12" id="KW-0028">Amino-acid biosynthesis</keyword>
<evidence type="ECO:0000256" key="7">
    <source>
        <dbReference type="ARBA" id="ARBA00022640"/>
    </source>
</evidence>
<comment type="catalytic activity">
    <reaction evidence="11">
        <text>3-phosphoshikimate + phosphoenolpyruvate = 5-O-(1-carboxyvinyl)-3-phosphoshikimate + phosphate</text>
        <dbReference type="Rhea" id="RHEA:21256"/>
        <dbReference type="ChEBI" id="CHEBI:43474"/>
        <dbReference type="ChEBI" id="CHEBI:57701"/>
        <dbReference type="ChEBI" id="CHEBI:58702"/>
        <dbReference type="ChEBI" id="CHEBI:145989"/>
        <dbReference type="EC" id="2.5.1.19"/>
    </reaction>
    <physiologicalReaction direction="left-to-right" evidence="11">
        <dbReference type="Rhea" id="RHEA:21257"/>
    </physiologicalReaction>
</comment>
<evidence type="ECO:0000256" key="5">
    <source>
        <dbReference type="ARBA" id="ARBA00022528"/>
    </source>
</evidence>
<dbReference type="HAMAP" id="MF_00210">
    <property type="entry name" value="EPSP_synth"/>
    <property type="match status" value="1"/>
</dbReference>
<comment type="similarity">
    <text evidence="4 12">Belongs to the EPSP synthase family.</text>
</comment>
<dbReference type="GO" id="GO:0009423">
    <property type="term" value="P:chorismate biosynthetic process"/>
    <property type="evidence" value="ECO:0007669"/>
    <property type="project" value="UniProtKB-UniRule"/>
</dbReference>
<dbReference type="PROSITE" id="PS00885">
    <property type="entry name" value="EPSP_SYNTHASE_2"/>
    <property type="match status" value="1"/>
</dbReference>
<dbReference type="FunFam" id="3.65.10.10:FF:000004">
    <property type="entry name" value="3-phosphoshikimate 1-carboxyvinyltransferase"/>
    <property type="match status" value="1"/>
</dbReference>
<accession>A0A2P2J2K4</accession>
<keyword evidence="9" id="KW-0809">Transit peptide</keyword>
<dbReference type="EC" id="2.5.1.19" evidence="12"/>
<dbReference type="AlphaFoldDB" id="A0A2P2J2K4"/>
<dbReference type="GO" id="GO:0003866">
    <property type="term" value="F:3-phosphoshikimate 1-carboxyvinyltransferase activity"/>
    <property type="evidence" value="ECO:0007669"/>
    <property type="project" value="UniProtKB-UniRule"/>
</dbReference>
<dbReference type="InterPro" id="IPR001986">
    <property type="entry name" value="Enolpyruvate_Tfrase_dom"/>
</dbReference>
<dbReference type="GO" id="GO:0009073">
    <property type="term" value="P:aromatic amino acid family biosynthetic process"/>
    <property type="evidence" value="ECO:0007669"/>
    <property type="project" value="UniProtKB-UniRule"/>
</dbReference>
<name>A0A2P2J2K4_RHIMU</name>
<evidence type="ECO:0000256" key="12">
    <source>
        <dbReference type="RuleBase" id="RU004164"/>
    </source>
</evidence>
<comment type="pathway">
    <text evidence="3 12">Metabolic intermediate biosynthesis; chorismate biosynthesis; chorismate from D-erythrose 4-phosphate and phosphoenolpyruvate: step 6/7.</text>
</comment>
<keyword evidence="5" id="KW-0150">Chloroplast</keyword>
<evidence type="ECO:0000256" key="1">
    <source>
        <dbReference type="ARBA" id="ARBA00002174"/>
    </source>
</evidence>
<sequence>MAQICNGSQRVYYSFSNLSNHNELEHRSSSSSSSVSFRSKLRGSSTCWGLRHFQQLGNYSAIMATTPLRVSASVATAEKPSTAPEIVLQPIKEISGTVKLPGSKSLSNRVLLLAALSEGRTIVDNLLSSDDIHYMLGALKTLGLHVEHNSELNQAIVEGCGGQFPAGIESKNVELFLGNAGTAMRPLTAAVTVAGGNSSYILDGVPRMRERPIGDLVIGLKQLGADIACSATNCPPVQIKGKGGLPGGKVKLSGSISSQYLTALLMAAPLALGHVEVEIVDKLISIPYVEMTIKLMERFGVTVDYNSSWDRFFVRGRQKYKSSGSAYVEGDASSASYFLAGAAITGGTISVEGCGTSSLQGDVRFAEVLEKMGAKVTWKENSVTVTGPPRGSSGQKHLHAIDVNMNKMPDVAMTLAVVALFADGPTTIRDVASWRVKETERMIAICTELRKLGATVEEGPDYCVITPPEKLNVTEIDTYDDHRMAMAFSLAACGDVPVTIKDPGCTRKTFPDYFEVLQQFTKH</sequence>
<evidence type="ECO:0000256" key="8">
    <source>
        <dbReference type="ARBA" id="ARBA00022679"/>
    </source>
</evidence>
<comment type="function">
    <text evidence="1">Catalyzes the transfer of the enolpyruvyl moiety of phosphoenolpyruvate (PEP) to the 5-hydroxyl of shikimate-3-phosphate (S3P) to produce enolpyruvyl shikimate-3-phosphate and inorganic phosphate.</text>
</comment>
<dbReference type="SUPFAM" id="SSF55205">
    <property type="entry name" value="EPT/RTPC-like"/>
    <property type="match status" value="1"/>
</dbReference>
<evidence type="ECO:0000256" key="4">
    <source>
        <dbReference type="ARBA" id="ARBA00009948"/>
    </source>
</evidence>
<evidence type="ECO:0000256" key="3">
    <source>
        <dbReference type="ARBA" id="ARBA00004811"/>
    </source>
</evidence>
<evidence type="ECO:0000256" key="9">
    <source>
        <dbReference type="ARBA" id="ARBA00022946"/>
    </source>
</evidence>
<proteinExistence type="inferred from homology"/>
<dbReference type="CDD" id="cd01556">
    <property type="entry name" value="EPSP_synthase"/>
    <property type="match status" value="1"/>
</dbReference>
<evidence type="ECO:0000256" key="11">
    <source>
        <dbReference type="ARBA" id="ARBA00044633"/>
    </source>
</evidence>
<evidence type="ECO:0000259" key="13">
    <source>
        <dbReference type="Pfam" id="PF00275"/>
    </source>
</evidence>
<dbReference type="PANTHER" id="PTHR21090:SF5">
    <property type="entry name" value="PENTAFUNCTIONAL AROM POLYPEPTIDE"/>
    <property type="match status" value="1"/>
</dbReference>
<evidence type="ECO:0000256" key="6">
    <source>
        <dbReference type="ARBA" id="ARBA00022605"/>
    </source>
</evidence>
<dbReference type="Gene3D" id="3.65.10.10">
    <property type="entry name" value="Enolpyruvate transferase domain"/>
    <property type="match status" value="2"/>
</dbReference>
<dbReference type="InterPro" id="IPR023193">
    <property type="entry name" value="EPSP_synthase_CS"/>
</dbReference>
<keyword evidence="8 12" id="KW-0808">Transferase</keyword>
<feature type="domain" description="Enolpyruvate transferase" evidence="13">
    <location>
        <begin position="89"/>
        <end position="517"/>
    </location>
</feature>
<dbReference type="InterPro" id="IPR006264">
    <property type="entry name" value="EPSP_synthase"/>
</dbReference>
<dbReference type="PROSITE" id="PS00104">
    <property type="entry name" value="EPSP_SYNTHASE_1"/>
    <property type="match status" value="1"/>
</dbReference>
<keyword evidence="10 12" id="KW-0057">Aromatic amino acid biosynthesis</keyword>